<gene>
    <name evidence="1" type="ORF">AHMF7616_00506</name>
</gene>
<dbReference type="AlphaFoldDB" id="A0A369QF79"/>
<comment type="caution">
    <text evidence="1">The sequence shown here is derived from an EMBL/GenBank/DDBJ whole genome shotgun (WGS) entry which is preliminary data.</text>
</comment>
<accession>A0A369QF79</accession>
<evidence type="ECO:0000313" key="1">
    <source>
        <dbReference type="EMBL" id="RDC61917.1"/>
    </source>
</evidence>
<organism evidence="1 2">
    <name type="scientific">Adhaeribacter pallidiroseus</name>
    <dbReference type="NCBI Taxonomy" id="2072847"/>
    <lineage>
        <taxon>Bacteria</taxon>
        <taxon>Pseudomonadati</taxon>
        <taxon>Bacteroidota</taxon>
        <taxon>Cytophagia</taxon>
        <taxon>Cytophagales</taxon>
        <taxon>Hymenobacteraceae</taxon>
        <taxon>Adhaeribacter</taxon>
    </lineage>
</organism>
<proteinExistence type="predicted"/>
<evidence type="ECO:0000313" key="2">
    <source>
        <dbReference type="Proteomes" id="UP000253919"/>
    </source>
</evidence>
<reference evidence="1 2" key="1">
    <citation type="submission" date="2018-04" db="EMBL/GenBank/DDBJ databases">
        <title>Adhaeribacter sp. HMF7616 genome sequencing and assembly.</title>
        <authorList>
            <person name="Kang H."/>
            <person name="Kang J."/>
            <person name="Cha I."/>
            <person name="Kim H."/>
            <person name="Joh K."/>
        </authorList>
    </citation>
    <scope>NUCLEOTIDE SEQUENCE [LARGE SCALE GENOMIC DNA]</scope>
    <source>
        <strain evidence="1 2">HMF7616</strain>
    </source>
</reference>
<protein>
    <submittedName>
        <fullName evidence="1">Uncharacterized protein</fullName>
    </submittedName>
</protein>
<dbReference type="EMBL" id="QASA01000001">
    <property type="protein sequence ID" value="RDC61917.1"/>
    <property type="molecule type" value="Genomic_DNA"/>
</dbReference>
<name>A0A369QF79_9BACT</name>
<keyword evidence="2" id="KW-1185">Reference proteome</keyword>
<dbReference type="Proteomes" id="UP000253919">
    <property type="component" value="Unassembled WGS sequence"/>
</dbReference>
<sequence length="239" mass="27875">MQPIYKKVQLNTKSTQTFVYLRVNSYSMKPTISIQGEQKESLIKTTEALIDKINREIPMLKKSITEVPNVHLANEVSYHFASVPLLLRLSLLDLCILFKLYLESNSDTEQNMLIRLICGQLYEFTEDVPTLFGKKYRELLSNFPNSGDLIKDLNGNVTKEFNLAKLRHVDFLKIIRHNVSHHKDIDALWQYYLINNIDFNWGIKAYIDFTQWYVSHYSTFELKLIDIAMKAQAATKNDC</sequence>